<gene>
    <name evidence="1" type="ORF">PVK06_041332</name>
</gene>
<proteinExistence type="predicted"/>
<evidence type="ECO:0000313" key="1">
    <source>
        <dbReference type="EMBL" id="KAK5786692.1"/>
    </source>
</evidence>
<keyword evidence="2" id="KW-1185">Reference proteome</keyword>
<evidence type="ECO:0000313" key="2">
    <source>
        <dbReference type="Proteomes" id="UP001358586"/>
    </source>
</evidence>
<comment type="caution">
    <text evidence="1">The sequence shown here is derived from an EMBL/GenBank/DDBJ whole genome shotgun (WGS) entry which is preliminary data.</text>
</comment>
<sequence>MWPASVAHTAQIGLGRVDHIAWPRISHTCVGPRGLNQFSPCVAHGLSSHHTAVSCVYGLAHRSHARVPSHGLPHSREASTKWFLTFAETSFSAFSSTHLQHNIHSRLRDYTNEFDNRGLSKARLTANKDPLLTLLYPRGRILCSNTFV</sequence>
<reference evidence="1 2" key="1">
    <citation type="submission" date="2023-03" db="EMBL/GenBank/DDBJ databases">
        <title>WGS of Gossypium arboreum.</title>
        <authorList>
            <person name="Yu D."/>
        </authorList>
    </citation>
    <scope>NUCLEOTIDE SEQUENCE [LARGE SCALE GENOMIC DNA]</scope>
    <source>
        <tissue evidence="1">Leaf</tissue>
    </source>
</reference>
<dbReference type="EMBL" id="JARKNE010000011">
    <property type="protein sequence ID" value="KAK5786692.1"/>
    <property type="molecule type" value="Genomic_DNA"/>
</dbReference>
<dbReference type="Proteomes" id="UP001358586">
    <property type="component" value="Chromosome 11"/>
</dbReference>
<organism evidence="1 2">
    <name type="scientific">Gossypium arboreum</name>
    <name type="common">Tree cotton</name>
    <name type="synonym">Gossypium nanking</name>
    <dbReference type="NCBI Taxonomy" id="29729"/>
    <lineage>
        <taxon>Eukaryota</taxon>
        <taxon>Viridiplantae</taxon>
        <taxon>Streptophyta</taxon>
        <taxon>Embryophyta</taxon>
        <taxon>Tracheophyta</taxon>
        <taxon>Spermatophyta</taxon>
        <taxon>Magnoliopsida</taxon>
        <taxon>eudicotyledons</taxon>
        <taxon>Gunneridae</taxon>
        <taxon>Pentapetalae</taxon>
        <taxon>rosids</taxon>
        <taxon>malvids</taxon>
        <taxon>Malvales</taxon>
        <taxon>Malvaceae</taxon>
        <taxon>Malvoideae</taxon>
        <taxon>Gossypium</taxon>
    </lineage>
</organism>
<name>A0ABR0N8T8_GOSAR</name>
<protein>
    <submittedName>
        <fullName evidence="1">Uncharacterized protein</fullName>
    </submittedName>
</protein>
<accession>A0ABR0N8T8</accession>